<dbReference type="InterPro" id="IPR011042">
    <property type="entry name" value="6-blade_b-propeller_TolB-like"/>
</dbReference>
<keyword evidence="1" id="KW-0732">Signal</keyword>
<evidence type="ECO:0000259" key="2">
    <source>
        <dbReference type="Pfam" id="PF18203"/>
    </source>
</evidence>
<accession>A0A1Y0EIX2</accession>
<dbReference type="InterPro" id="IPR026442">
    <property type="entry name" value="IPTL_CTERM"/>
</dbReference>
<name>A0A1Y0EIX2_9BURK</name>
<dbReference type="Proteomes" id="UP000196138">
    <property type="component" value="Chromosome"/>
</dbReference>
<proteinExistence type="predicted"/>
<evidence type="ECO:0000256" key="1">
    <source>
        <dbReference type="SAM" id="SignalP"/>
    </source>
</evidence>
<protein>
    <recommendedName>
        <fullName evidence="2">IPTL-CTERM protein sorting domain-containing protein</fullName>
    </recommendedName>
</protein>
<evidence type="ECO:0000313" key="4">
    <source>
        <dbReference type="Proteomes" id="UP000196138"/>
    </source>
</evidence>
<feature type="signal peptide" evidence="1">
    <location>
        <begin position="1"/>
        <end position="28"/>
    </location>
</feature>
<dbReference type="InterPro" id="IPR011044">
    <property type="entry name" value="Quino_amine_DH_bsu"/>
</dbReference>
<feature type="domain" description="IPTL-CTERM protein sorting" evidence="2">
    <location>
        <begin position="355"/>
        <end position="381"/>
    </location>
</feature>
<dbReference type="Gene3D" id="2.120.10.30">
    <property type="entry name" value="TolB, C-terminal domain"/>
    <property type="match status" value="1"/>
</dbReference>
<dbReference type="AlphaFoldDB" id="A0A1Y0EIX2"/>
<sequence length="384" mass="38991">MKGFSMRVRFLSGCLGLLAWMGTQAVCAAPTLYAVNPFGNAGDAPGTFGLYALHPADGSVMASHTITVPSRTIIGANGLTMDPGTHVAYAIVRAQGVSGRLLVTLDLSTGVGTEVGNLGDNFSSIAFRADGQLLGVTGDGATVPETLYTIDKATATTALAVPLGNGADGEVIAYNPLTDELHHFSGNGTAIHERFPATAPYTPITPVSTGSREVFGAVWDPSQNRFYVTDIASELRTMAVDGTQGPLLGVMVNDLRGLILQLDQTLAFTPTPTAVAGMAPVGLVATAGPSTQPVVFSTPSASTICTVSGSQVTYVGPGTCTLVAEQAGDASYAAAPAVSVDVLVTAAPPASVSAQPVPTLGTWALGSLAGLLGVFGLRRQRTGA</sequence>
<dbReference type="SUPFAM" id="SSF50969">
    <property type="entry name" value="YVTN repeat-like/Quinoprotein amine dehydrogenase"/>
    <property type="match status" value="1"/>
</dbReference>
<dbReference type="KEGG" id="cser:CCO03_01450"/>
<reference evidence="3 4" key="1">
    <citation type="submission" date="2017-05" db="EMBL/GenBank/DDBJ databases">
        <authorList>
            <person name="Song R."/>
            <person name="Chenine A.L."/>
            <person name="Ruprecht R.M."/>
        </authorList>
    </citation>
    <scope>NUCLEOTIDE SEQUENCE [LARGE SCALE GENOMIC DNA]</scope>
    <source>
        <strain evidence="3 4">DSM 26136</strain>
    </source>
</reference>
<keyword evidence="4" id="KW-1185">Reference proteome</keyword>
<evidence type="ECO:0000313" key="3">
    <source>
        <dbReference type="EMBL" id="ARU03526.1"/>
    </source>
</evidence>
<gene>
    <name evidence="3" type="ORF">CCO03_01450</name>
</gene>
<organism evidence="3 4">
    <name type="scientific">Comamonas serinivorans</name>
    <dbReference type="NCBI Taxonomy" id="1082851"/>
    <lineage>
        <taxon>Bacteria</taxon>
        <taxon>Pseudomonadati</taxon>
        <taxon>Pseudomonadota</taxon>
        <taxon>Betaproteobacteria</taxon>
        <taxon>Burkholderiales</taxon>
        <taxon>Comamonadaceae</taxon>
        <taxon>Comamonas</taxon>
    </lineage>
</organism>
<feature type="chain" id="PRO_5012575647" description="IPTL-CTERM protein sorting domain-containing protein" evidence="1">
    <location>
        <begin position="29"/>
        <end position="384"/>
    </location>
</feature>
<dbReference type="EMBL" id="CP021455">
    <property type="protein sequence ID" value="ARU03526.1"/>
    <property type="molecule type" value="Genomic_DNA"/>
</dbReference>
<dbReference type="NCBIfam" id="TIGR04174">
    <property type="entry name" value="IPTL_CTERM"/>
    <property type="match status" value="1"/>
</dbReference>
<dbReference type="Pfam" id="PF18203">
    <property type="entry name" value="IPTL-CTERM"/>
    <property type="match status" value="1"/>
</dbReference>